<feature type="compositionally biased region" description="Acidic residues" evidence="1">
    <location>
        <begin position="498"/>
        <end position="513"/>
    </location>
</feature>
<keyword evidence="3" id="KW-1185">Reference proteome</keyword>
<feature type="region of interest" description="Disordered" evidence="1">
    <location>
        <begin position="1"/>
        <end position="22"/>
    </location>
</feature>
<feature type="compositionally biased region" description="Basic and acidic residues" evidence="1">
    <location>
        <begin position="258"/>
        <end position="301"/>
    </location>
</feature>
<dbReference type="EMBL" id="JAHLQT010008834">
    <property type="protein sequence ID" value="KAG7173819.1"/>
    <property type="molecule type" value="Genomic_DNA"/>
</dbReference>
<accession>A0A8J5T7V7</accession>
<feature type="region of interest" description="Disordered" evidence="1">
    <location>
        <begin position="439"/>
        <end position="527"/>
    </location>
</feature>
<evidence type="ECO:0000313" key="2">
    <source>
        <dbReference type="EMBL" id="KAG7173819.1"/>
    </source>
</evidence>
<organism evidence="2 3">
    <name type="scientific">Homarus americanus</name>
    <name type="common">American lobster</name>
    <dbReference type="NCBI Taxonomy" id="6706"/>
    <lineage>
        <taxon>Eukaryota</taxon>
        <taxon>Metazoa</taxon>
        <taxon>Ecdysozoa</taxon>
        <taxon>Arthropoda</taxon>
        <taxon>Crustacea</taxon>
        <taxon>Multicrustacea</taxon>
        <taxon>Malacostraca</taxon>
        <taxon>Eumalacostraca</taxon>
        <taxon>Eucarida</taxon>
        <taxon>Decapoda</taxon>
        <taxon>Pleocyemata</taxon>
        <taxon>Astacidea</taxon>
        <taxon>Nephropoidea</taxon>
        <taxon>Nephropidae</taxon>
        <taxon>Homarus</taxon>
    </lineage>
</organism>
<proteinExistence type="predicted"/>
<sequence length="640" mass="70021">MSGRRVILLPPGPHRDLTRGPPCSQEPVLVSCSATPRHRPAGEDCRGVWRGALSRFLVPVLLLLSQSSSVQASKTGASLGAQLWPLGKPQRFPPPVRLHHPLWKPLTSPSLMVSQTPPQEPGSGMLAPPTSTVINIWDIPPTSTPTLAHGAALTSVGSSPTPAHDRALTYVGSSLLLTKVRSRGQTMWGGGGQRRQETSSCLYHNQLDSGEGCLLPHLSLYSYNPSLRRHKTDSSPLRSEEDQSLESVDDQAQSGEEDQYHNSGDQRHSGEEDQYHNSGDQRHTGGEDQPDSRDDYTERSASRPTKTVSRGALKSNKNSEVVNWRRQRPQEGAGTNIWVSQGGNKPGWPRGKNPWPFLPGTQTRGYNRDEIRANLDSDETCEGHRVDLLTPAAVIDNTILQEAKVEVYPRYGGNYSTQPTSLRAPTLAQTPHYFSVIEDFPEGNEIPGGSFIPSSPATRAGPHPPRSQAQLPSPQVQLSHTESLPTNDTRERQTVVVEQEEDEREEEVDVVEEDSTHSAEFEAQEDLGPHSGEADVLELSVSYDLKSGATRQRPSHGGPEALSDGHLTTLLHRHKRKTFVKVQLQGGAWSIHQSLSGIRVINAVDTVVGVSGPSGGLPHAFLLCVERQFPTYGESDKFRQ</sequence>
<feature type="region of interest" description="Disordered" evidence="1">
    <location>
        <begin position="227"/>
        <end position="351"/>
    </location>
</feature>
<comment type="caution">
    <text evidence="2">The sequence shown here is derived from an EMBL/GenBank/DDBJ whole genome shotgun (WGS) entry which is preliminary data.</text>
</comment>
<name>A0A8J5T7V7_HOMAM</name>
<protein>
    <submittedName>
        <fullName evidence="2">Uncharacterized protein</fullName>
    </submittedName>
</protein>
<dbReference type="Proteomes" id="UP000747542">
    <property type="component" value="Unassembled WGS sequence"/>
</dbReference>
<dbReference type="AlphaFoldDB" id="A0A8J5T7V7"/>
<feature type="compositionally biased region" description="Polar residues" evidence="1">
    <location>
        <begin position="467"/>
        <end position="487"/>
    </location>
</feature>
<evidence type="ECO:0000313" key="3">
    <source>
        <dbReference type="Proteomes" id="UP000747542"/>
    </source>
</evidence>
<gene>
    <name evidence="2" type="ORF">Hamer_G026119</name>
</gene>
<evidence type="ECO:0000256" key="1">
    <source>
        <dbReference type="SAM" id="MobiDB-lite"/>
    </source>
</evidence>
<reference evidence="2" key="1">
    <citation type="journal article" date="2021" name="Sci. Adv.">
        <title>The American lobster genome reveals insights on longevity, neural, and immune adaptations.</title>
        <authorList>
            <person name="Polinski J.M."/>
            <person name="Zimin A.V."/>
            <person name="Clark K.F."/>
            <person name="Kohn A.B."/>
            <person name="Sadowski N."/>
            <person name="Timp W."/>
            <person name="Ptitsyn A."/>
            <person name="Khanna P."/>
            <person name="Romanova D.Y."/>
            <person name="Williams P."/>
            <person name="Greenwood S.J."/>
            <person name="Moroz L.L."/>
            <person name="Walt D.R."/>
            <person name="Bodnar A.G."/>
        </authorList>
    </citation>
    <scope>NUCLEOTIDE SEQUENCE</scope>
    <source>
        <strain evidence="2">GMGI-L3</strain>
    </source>
</reference>